<reference evidence="1" key="1">
    <citation type="journal article" date="2020" name="J. Eukaryot. Microbiol.">
        <title>De novo Sequencing, Assembly and Annotation of the Transcriptome for the Free-Living Testate Amoeba Arcella intermedia.</title>
        <authorList>
            <person name="Ribeiro G.M."/>
            <person name="Porfirio-Sousa A.L."/>
            <person name="Maurer-Alcala X.X."/>
            <person name="Katz L.A."/>
            <person name="Lahr D.J.G."/>
        </authorList>
    </citation>
    <scope>NUCLEOTIDE SEQUENCE</scope>
</reference>
<dbReference type="GO" id="GO:0005829">
    <property type="term" value="C:cytosol"/>
    <property type="evidence" value="ECO:0007669"/>
    <property type="project" value="TreeGrafter"/>
</dbReference>
<proteinExistence type="predicted"/>
<sequence length="96" mass="10869">MMPAAESFGFADELFTKTSGAAHGQLVFSKWEVLDQDPDFIPISNEEIEESGYNVATLGNNIARTYIDQVRKRKGLPIKEKIVKNPNQQRTRSKKK</sequence>
<dbReference type="SUPFAM" id="SSF54980">
    <property type="entry name" value="EF-G C-terminal domain-like"/>
    <property type="match status" value="1"/>
</dbReference>
<dbReference type="GO" id="GO:0042256">
    <property type="term" value="P:cytosolic ribosome assembly"/>
    <property type="evidence" value="ECO:0007669"/>
    <property type="project" value="TreeGrafter"/>
</dbReference>
<dbReference type="AlphaFoldDB" id="A0A6B2LSB6"/>
<dbReference type="GO" id="GO:0043022">
    <property type="term" value="F:ribosome binding"/>
    <property type="evidence" value="ECO:0007669"/>
    <property type="project" value="TreeGrafter"/>
</dbReference>
<protein>
    <recommendedName>
        <fullName evidence="2">Elongation factor EFG domain-containing protein</fullName>
    </recommendedName>
</protein>
<dbReference type="PANTHER" id="PTHR42908">
    <property type="entry name" value="TRANSLATION ELONGATION FACTOR-RELATED"/>
    <property type="match status" value="1"/>
</dbReference>
<accession>A0A6B2LSB6</accession>
<dbReference type="InterPro" id="IPR035647">
    <property type="entry name" value="EFG_III/V"/>
</dbReference>
<dbReference type="GO" id="GO:0003924">
    <property type="term" value="F:GTPase activity"/>
    <property type="evidence" value="ECO:0007669"/>
    <property type="project" value="TreeGrafter"/>
</dbReference>
<dbReference type="PANTHER" id="PTHR42908:SF3">
    <property type="entry name" value="ELONGATION FACTOR-LIKE GTPASE 1"/>
    <property type="match status" value="1"/>
</dbReference>
<dbReference type="EMBL" id="GIBP01010669">
    <property type="protein sequence ID" value="NDV39638.1"/>
    <property type="molecule type" value="Transcribed_RNA"/>
</dbReference>
<evidence type="ECO:0000313" key="1">
    <source>
        <dbReference type="EMBL" id="NDV39638.1"/>
    </source>
</evidence>
<organism evidence="1">
    <name type="scientific">Arcella intermedia</name>
    <dbReference type="NCBI Taxonomy" id="1963864"/>
    <lineage>
        <taxon>Eukaryota</taxon>
        <taxon>Amoebozoa</taxon>
        <taxon>Tubulinea</taxon>
        <taxon>Elardia</taxon>
        <taxon>Arcellinida</taxon>
        <taxon>Sphaerothecina</taxon>
        <taxon>Arcellidae</taxon>
        <taxon>Arcella</taxon>
    </lineage>
</organism>
<dbReference type="Gene3D" id="3.30.70.240">
    <property type="match status" value="1"/>
</dbReference>
<dbReference type="GO" id="GO:1990904">
    <property type="term" value="C:ribonucleoprotein complex"/>
    <property type="evidence" value="ECO:0007669"/>
    <property type="project" value="TreeGrafter"/>
</dbReference>
<name>A0A6B2LSB6_9EUKA</name>
<evidence type="ECO:0008006" key="2">
    <source>
        <dbReference type="Google" id="ProtNLM"/>
    </source>
</evidence>